<evidence type="ECO:0000313" key="8">
    <source>
        <dbReference type="Proteomes" id="UP001175261"/>
    </source>
</evidence>
<dbReference type="EC" id="2.1.1.37" evidence="1"/>
<dbReference type="GO" id="GO:0003886">
    <property type="term" value="F:DNA (cytosine-5-)-methyltransferase activity"/>
    <property type="evidence" value="ECO:0007669"/>
    <property type="project" value="UniProtKB-EC"/>
</dbReference>
<evidence type="ECO:0000256" key="1">
    <source>
        <dbReference type="ARBA" id="ARBA00011975"/>
    </source>
</evidence>
<dbReference type="GO" id="GO:0003677">
    <property type="term" value="F:DNA binding"/>
    <property type="evidence" value="ECO:0007669"/>
    <property type="project" value="TreeGrafter"/>
</dbReference>
<evidence type="ECO:0000313" key="7">
    <source>
        <dbReference type="EMBL" id="KAK0387934.1"/>
    </source>
</evidence>
<comment type="caution">
    <text evidence="7">The sequence shown here is derived from an EMBL/GenBank/DDBJ whole genome shotgun (WGS) entry which is preliminary data.</text>
</comment>
<dbReference type="InterPro" id="IPR050390">
    <property type="entry name" value="C5-Methyltransferase"/>
</dbReference>
<dbReference type="AlphaFoldDB" id="A0AA39L8N6"/>
<dbReference type="PANTHER" id="PTHR10629:SF52">
    <property type="entry name" value="DNA (CYTOSINE-5)-METHYLTRANSFERASE 1"/>
    <property type="match status" value="1"/>
</dbReference>
<dbReference type="GO" id="GO:0044027">
    <property type="term" value="P:negative regulation of gene expression via chromosomal CpG island methylation"/>
    <property type="evidence" value="ECO:0007669"/>
    <property type="project" value="TreeGrafter"/>
</dbReference>
<proteinExistence type="inferred from homology"/>
<keyword evidence="8" id="KW-1185">Reference proteome</keyword>
<dbReference type="GO" id="GO:0005634">
    <property type="term" value="C:nucleus"/>
    <property type="evidence" value="ECO:0007669"/>
    <property type="project" value="TreeGrafter"/>
</dbReference>
<feature type="active site" evidence="5">
    <location>
        <position position="367"/>
    </location>
</feature>
<evidence type="ECO:0000256" key="6">
    <source>
        <dbReference type="SAM" id="MobiDB-lite"/>
    </source>
</evidence>
<dbReference type="Gene3D" id="3.90.120.10">
    <property type="entry name" value="DNA Methylase, subunit A, domain 2"/>
    <property type="match status" value="1"/>
</dbReference>
<protein>
    <recommendedName>
        <fullName evidence="1">DNA (cytosine-5-)-methyltransferase</fullName>
        <ecNumber evidence="1">2.1.1.37</ecNumber>
    </recommendedName>
</protein>
<dbReference type="Pfam" id="PF00145">
    <property type="entry name" value="DNA_methylase"/>
    <property type="match status" value="2"/>
</dbReference>
<dbReference type="InterPro" id="IPR031303">
    <property type="entry name" value="C5_meth_CS"/>
</dbReference>
<name>A0AA39L8N6_SARSR</name>
<evidence type="ECO:0000256" key="5">
    <source>
        <dbReference type="PROSITE-ProRule" id="PRU01016"/>
    </source>
</evidence>
<dbReference type="InterPro" id="IPR001525">
    <property type="entry name" value="C5_MeTfrase"/>
</dbReference>
<feature type="compositionally biased region" description="Polar residues" evidence="6">
    <location>
        <begin position="276"/>
        <end position="285"/>
    </location>
</feature>
<dbReference type="InterPro" id="IPR029063">
    <property type="entry name" value="SAM-dependent_MTases_sf"/>
</dbReference>
<dbReference type="PANTHER" id="PTHR10629">
    <property type="entry name" value="CYTOSINE-SPECIFIC METHYLTRANSFERASE"/>
    <property type="match status" value="1"/>
</dbReference>
<dbReference type="PROSITE" id="PS00095">
    <property type="entry name" value="C5_MTASE_2"/>
    <property type="match status" value="1"/>
</dbReference>
<dbReference type="SUPFAM" id="SSF53335">
    <property type="entry name" value="S-adenosyl-L-methionine-dependent methyltransferases"/>
    <property type="match status" value="1"/>
</dbReference>
<evidence type="ECO:0000256" key="3">
    <source>
        <dbReference type="ARBA" id="ARBA00022679"/>
    </source>
</evidence>
<organism evidence="7 8">
    <name type="scientific">Sarocladium strictum</name>
    <name type="common">Black bundle disease fungus</name>
    <name type="synonym">Acremonium strictum</name>
    <dbReference type="NCBI Taxonomy" id="5046"/>
    <lineage>
        <taxon>Eukaryota</taxon>
        <taxon>Fungi</taxon>
        <taxon>Dikarya</taxon>
        <taxon>Ascomycota</taxon>
        <taxon>Pezizomycotina</taxon>
        <taxon>Sordariomycetes</taxon>
        <taxon>Hypocreomycetidae</taxon>
        <taxon>Hypocreales</taxon>
        <taxon>Sarocladiaceae</taxon>
        <taxon>Sarocladium</taxon>
    </lineage>
</organism>
<evidence type="ECO:0000256" key="4">
    <source>
        <dbReference type="ARBA" id="ARBA00022691"/>
    </source>
</evidence>
<dbReference type="EMBL" id="JAPDFR010000003">
    <property type="protein sequence ID" value="KAK0387934.1"/>
    <property type="molecule type" value="Genomic_DNA"/>
</dbReference>
<keyword evidence="3 5" id="KW-0808">Transferase</keyword>
<dbReference type="Proteomes" id="UP001175261">
    <property type="component" value="Unassembled WGS sequence"/>
</dbReference>
<sequence>MRKAQKAQVSRQTWPTDVRRWGGPKVREASVASSCTLLGDENDEIIETDLIDLTSDQSDDGNHQILLEGEVAVSHLEVQNESIHIGDCIQVADTMLGKYKVNFVLVKAILRNNRGQKVARGTAFARTRCMHGKLPKKLNELCMILHFSGPSLRAQETPAFIDIPPHSIDGKRALIMTNALYPLHNPKQSTFLGFGDQATRMIAIEEHGTLVCRWKLELHLLSTGRESKVCEEVFSRLLPQEISERMYGADETEIRKAWRGETLRGGSWSPHHRRQSAVQSHTGENQRCRGQQYTLFDSFSCAGGVSRGASLAGFRVQYAVDKSPDVWETYQSNFPGCSLHRGSVDDFFRTVGTRQTKVDVLHLSPPCQPFSPAHTHAAAHDDENMFALMSCFSLLRITRPRIVTLEQTFGISHERHGEYLRTLINDFTSLGFSLRWKIVRLATWGSAQDRKRLVLVASAPGERLPPFPDPSHSDDDSQGLKPFNTIAKVLSQVVVGDDHHDLRGVRHHDPPKAPYPADRLSGTITTSPSGLYFPDGTRDLTVREYAALQGFPKHHTFFGTRTSILRQIGNAFPPNTVRHLYKHIESWLIEQDGMTAYRPRDDEVVDVEIERPRHIQEQRRQSRNDFTPRYEQATAVIGADTIDLDVEMIETTIIDLT</sequence>
<dbReference type="Gene3D" id="3.40.50.150">
    <property type="entry name" value="Vaccinia Virus protein VP39"/>
    <property type="match status" value="1"/>
</dbReference>
<keyword evidence="2 5" id="KW-0489">Methyltransferase</keyword>
<accession>A0AA39L8N6</accession>
<dbReference type="GO" id="GO:0032259">
    <property type="term" value="P:methylation"/>
    <property type="evidence" value="ECO:0007669"/>
    <property type="project" value="UniProtKB-KW"/>
</dbReference>
<keyword evidence="4 5" id="KW-0949">S-adenosyl-L-methionine</keyword>
<reference evidence="7" key="1">
    <citation type="submission" date="2022-10" db="EMBL/GenBank/DDBJ databases">
        <title>Determination and structural analysis of whole genome sequence of Sarocladium strictum F4-1.</title>
        <authorList>
            <person name="Hu L."/>
            <person name="Jiang Y."/>
        </authorList>
    </citation>
    <scope>NUCLEOTIDE SEQUENCE</scope>
    <source>
        <strain evidence="7">F4-1</strain>
    </source>
</reference>
<comment type="similarity">
    <text evidence="5">Belongs to the class I-like SAM-binding methyltransferase superfamily. C5-methyltransferase family.</text>
</comment>
<dbReference type="PROSITE" id="PS51679">
    <property type="entry name" value="SAM_MT_C5"/>
    <property type="match status" value="1"/>
</dbReference>
<feature type="region of interest" description="Disordered" evidence="6">
    <location>
        <begin position="265"/>
        <end position="285"/>
    </location>
</feature>
<gene>
    <name evidence="7" type="ORF">NLU13_4179</name>
</gene>
<evidence type="ECO:0000256" key="2">
    <source>
        <dbReference type="ARBA" id="ARBA00022603"/>
    </source>
</evidence>